<accession>A0A517YBP8</accession>
<protein>
    <recommendedName>
        <fullName evidence="4">DUF2330 domain-containing protein</fullName>
    </recommendedName>
</protein>
<organism evidence="2 3">
    <name type="scientific">Anatilimnocola aggregata</name>
    <dbReference type="NCBI Taxonomy" id="2528021"/>
    <lineage>
        <taxon>Bacteria</taxon>
        <taxon>Pseudomonadati</taxon>
        <taxon>Planctomycetota</taxon>
        <taxon>Planctomycetia</taxon>
        <taxon>Pirellulales</taxon>
        <taxon>Pirellulaceae</taxon>
        <taxon>Anatilimnocola</taxon>
    </lineage>
</organism>
<keyword evidence="3" id="KW-1185">Reference proteome</keyword>
<evidence type="ECO:0000313" key="3">
    <source>
        <dbReference type="Proteomes" id="UP000315017"/>
    </source>
</evidence>
<sequence length="357" mass="39431" precursor="true">MSRALSACLLLLAIAYPSIACCPAPPLGDWVVNADQTVIMLWDPAAKKQHFIRKASFQSEADDFGFLIPSPSKPELAESGNEAFGLLHEVTAPRIVYRPRNPQGGGCNLGCSIDEPKSVVTAAAGPAVRVLEEKEVAGFNATVLEADNTAVLVEWLKDNGYAYSPEVAAWAQPYVDQNWKITALKVAKRADSQETQTVQAGALRLSFDTDQPLFPYREPDYAQLAAGNAKHTQALAEQQRLLRIYFVSNARYQGDLTPAQPWTGKVAWAGKLEEMQRTRLLDLLKLPSETGPAEFYLTEFEDQWPYKVAPADVYFAEATTQTDVRRPDVYVQRDGSSDIGLIALVLLAFMPLLLRRQ</sequence>
<dbReference type="OrthoDB" id="275368at2"/>
<reference evidence="2 3" key="1">
    <citation type="submission" date="2019-02" db="EMBL/GenBank/DDBJ databases">
        <title>Deep-cultivation of Planctomycetes and their phenomic and genomic characterization uncovers novel biology.</title>
        <authorList>
            <person name="Wiegand S."/>
            <person name="Jogler M."/>
            <person name="Boedeker C."/>
            <person name="Pinto D."/>
            <person name="Vollmers J."/>
            <person name="Rivas-Marin E."/>
            <person name="Kohn T."/>
            <person name="Peeters S.H."/>
            <person name="Heuer A."/>
            <person name="Rast P."/>
            <person name="Oberbeckmann S."/>
            <person name="Bunk B."/>
            <person name="Jeske O."/>
            <person name="Meyerdierks A."/>
            <person name="Storesund J.E."/>
            <person name="Kallscheuer N."/>
            <person name="Luecker S."/>
            <person name="Lage O.M."/>
            <person name="Pohl T."/>
            <person name="Merkel B.J."/>
            <person name="Hornburger P."/>
            <person name="Mueller R.-W."/>
            <person name="Bruemmer F."/>
            <person name="Labrenz M."/>
            <person name="Spormann A.M."/>
            <person name="Op den Camp H."/>
            <person name="Overmann J."/>
            <person name="Amann R."/>
            <person name="Jetten M.S.M."/>
            <person name="Mascher T."/>
            <person name="Medema M.H."/>
            <person name="Devos D.P."/>
            <person name="Kaster A.-K."/>
            <person name="Ovreas L."/>
            <person name="Rohde M."/>
            <person name="Galperin M.Y."/>
            <person name="Jogler C."/>
        </authorList>
    </citation>
    <scope>NUCLEOTIDE SEQUENCE [LARGE SCALE GENOMIC DNA]</scope>
    <source>
        <strain evidence="2 3">ETA_A8</strain>
    </source>
</reference>
<name>A0A517YBP8_9BACT</name>
<dbReference type="EMBL" id="CP036274">
    <property type="protein sequence ID" value="QDU27683.1"/>
    <property type="molecule type" value="Genomic_DNA"/>
</dbReference>
<dbReference type="InterPro" id="IPR019283">
    <property type="entry name" value="DUF2330"/>
</dbReference>
<feature type="signal peptide" evidence="1">
    <location>
        <begin position="1"/>
        <end position="20"/>
    </location>
</feature>
<gene>
    <name evidence="2" type="ORF">ETAA8_27720</name>
</gene>
<proteinExistence type="predicted"/>
<dbReference type="Pfam" id="PF10092">
    <property type="entry name" value="DUF2330"/>
    <property type="match status" value="1"/>
</dbReference>
<dbReference type="RefSeq" id="WP_145088712.1">
    <property type="nucleotide sequence ID" value="NZ_CP036274.1"/>
</dbReference>
<evidence type="ECO:0008006" key="4">
    <source>
        <dbReference type="Google" id="ProtNLM"/>
    </source>
</evidence>
<keyword evidence="1" id="KW-0732">Signal</keyword>
<evidence type="ECO:0000256" key="1">
    <source>
        <dbReference type="SAM" id="SignalP"/>
    </source>
</evidence>
<dbReference type="Proteomes" id="UP000315017">
    <property type="component" value="Chromosome"/>
</dbReference>
<dbReference type="KEGG" id="aagg:ETAA8_27720"/>
<feature type="chain" id="PRO_5021779143" description="DUF2330 domain-containing protein" evidence="1">
    <location>
        <begin position="21"/>
        <end position="357"/>
    </location>
</feature>
<evidence type="ECO:0000313" key="2">
    <source>
        <dbReference type="EMBL" id="QDU27683.1"/>
    </source>
</evidence>
<dbReference type="AlphaFoldDB" id="A0A517YBP8"/>